<dbReference type="OrthoDB" id="4939982at2759"/>
<feature type="compositionally biased region" description="Basic and acidic residues" evidence="1">
    <location>
        <begin position="1047"/>
        <end position="1064"/>
    </location>
</feature>
<comment type="caution">
    <text evidence="2">The sequence shown here is derived from an EMBL/GenBank/DDBJ whole genome shotgun (WGS) entry which is preliminary data.</text>
</comment>
<dbReference type="AlphaFoldDB" id="A0A0B4HCE7"/>
<evidence type="ECO:0000256" key="1">
    <source>
        <dbReference type="SAM" id="MobiDB-lite"/>
    </source>
</evidence>
<dbReference type="Proteomes" id="UP000031192">
    <property type="component" value="Unassembled WGS sequence"/>
</dbReference>
<name>A0A0B4HCE7_METGA</name>
<feature type="region of interest" description="Disordered" evidence="1">
    <location>
        <begin position="928"/>
        <end position="1236"/>
    </location>
</feature>
<feature type="compositionally biased region" description="Polar residues" evidence="1">
    <location>
        <begin position="1100"/>
        <end position="1111"/>
    </location>
</feature>
<feature type="compositionally biased region" description="Low complexity" evidence="1">
    <location>
        <begin position="1029"/>
        <end position="1040"/>
    </location>
</feature>
<evidence type="ECO:0000313" key="3">
    <source>
        <dbReference type="Proteomes" id="UP000031192"/>
    </source>
</evidence>
<accession>A0A0B4HCE7</accession>
<dbReference type="HOGENOM" id="CLU_265919_0_0_1"/>
<dbReference type="EMBL" id="AZNH01000007">
    <property type="protein sequence ID" value="KID89822.1"/>
    <property type="molecule type" value="Genomic_DNA"/>
</dbReference>
<gene>
    <name evidence="2" type="ORF">MGU_03227</name>
</gene>
<feature type="compositionally biased region" description="Polar residues" evidence="1">
    <location>
        <begin position="1222"/>
        <end position="1231"/>
    </location>
</feature>
<protein>
    <submittedName>
        <fullName evidence="2">Uncharacterized protein</fullName>
    </submittedName>
</protein>
<feature type="compositionally biased region" description="Polar residues" evidence="1">
    <location>
        <begin position="1141"/>
        <end position="1154"/>
    </location>
</feature>
<feature type="compositionally biased region" description="Basic residues" evidence="1">
    <location>
        <begin position="1173"/>
        <end position="1184"/>
    </location>
</feature>
<keyword evidence="3" id="KW-1185">Reference proteome</keyword>
<sequence length="1272" mass="142534">MTWNEESAMFGEPMRIDQLLNSLHMDKPTETLPSRNLPSEEEISLRAFLLQILFAAVIRFSWLLWRLSMSMSIWILLYFPYIRFILNNRIPFFVGLTAWLVLLTDHDPLSFTTRGRPAGVWFTSADLYQLWYWFAAPILCRTVYHLPCLLRDIHAKVAQDFNDAFEVDISLSDYVIECYKPTPPQSAFDHAFRLLLREINLDRIDANIDNPEYDWKSRTLLPRMDGATHLGWDKYSKILDKRKQRRATYHKGPVVHRLRLGPDGQPAADIDGKRRTPSVLIFVEYFHTDEPNFLDLLELSLQKMRKMGTKLNDLPVPSTDGRALIDDLGERCRQNNECIKVSGILSHELTVEARFGKGAKFLSSTEIPDDQKQDTAYVRASEELELSPIYADNDEQNEQTADDYGKKEYVSSPEISLTTDEEMRKGPITLKTDHAQEEDTMAAGGTAIEEHWRVSEMDPDVLDGLPNDVQILPLAEGQLTPSPTEQQQPILEENHSKIRYGSEETYRSPENGAISIEDHQTDPDKFQYTAQKPFTPPAEPDFALRSASPALRDDRDVDEIIKPEEMQMAIQIKLPVTPESEPIAENLLLTVNGGCDSFEDDANFKINASALTEIISQSNPRSDSNDKERDEAFFQLWEPITQEDGDQDMEDFLEPEFQEESDEMNIDSHEDCDMFDGLYPDVSRGEEWCPYEDTIAMDTDDMEDLVMVTDDVEDPNFQQDIEMINVFDVSKLETMDMQTPGVADRWVQSVTIAGISDDQAAAYTMSQQTPTPIDSCNLIQAMEIADSDPLRSHGKLESAEATVMGEIDTVSRGSQVADLNDEKKFFSGNGDEEETMSAVQNTEIHEIQEPRKVFHNLDTIISLVSTTELNEAGFQTVDEKTSFNFQEIQRQEDEKLERELVAAYNADSDTQNVLCALEENESEVDISSHNCKNLSDGPVSNDEVVEAGPSTNSSDRPDNPVTFPGDDTTGKKCFKTHQDGEAETDDEEIPCSRGGKVGNIAAESQDQMPPFAPRTSRCLDHENEPDQVSQPFSQESSGSSLAPKLTPEQKSREDSVEVSKEHGNESSSAESDTPKEPKDKAHRELVVPVAIGRPVLPSGSVINSTTLQASKHTPEQGQEAPPHLRMGGLNFPAGNPMHDGSPSQPIADPSTSTILGPKSPGPSETRGLERVKKTCMKAKRRRPRLFHDKTGRAPSTPHGTRSLGSIERDEQLRSSDGMKSLNRLSSTSTQAAEGVVNADQGRPIKVIPMKELIVKYTADTESESPADHTRGD</sequence>
<feature type="compositionally biased region" description="Basic and acidic residues" evidence="1">
    <location>
        <begin position="1072"/>
        <end position="1085"/>
    </location>
</feature>
<organism evidence="2 3">
    <name type="scientific">Metarhizium guizhouense (strain ARSEF 977)</name>
    <dbReference type="NCBI Taxonomy" id="1276136"/>
    <lineage>
        <taxon>Eukaryota</taxon>
        <taxon>Fungi</taxon>
        <taxon>Dikarya</taxon>
        <taxon>Ascomycota</taxon>
        <taxon>Pezizomycotina</taxon>
        <taxon>Sordariomycetes</taxon>
        <taxon>Hypocreomycetidae</taxon>
        <taxon>Hypocreales</taxon>
        <taxon>Clavicipitaceae</taxon>
        <taxon>Metarhizium</taxon>
    </lineage>
</organism>
<reference evidence="2 3" key="1">
    <citation type="journal article" date="2014" name="Proc. Natl. Acad. Sci. U.S.A.">
        <title>Trajectory and genomic determinants of fungal-pathogen speciation and host adaptation.</title>
        <authorList>
            <person name="Hu X."/>
            <person name="Xiao G."/>
            <person name="Zheng P."/>
            <person name="Shang Y."/>
            <person name="Su Y."/>
            <person name="Zhang X."/>
            <person name="Liu X."/>
            <person name="Zhan S."/>
            <person name="St Leger R.J."/>
            <person name="Wang C."/>
        </authorList>
    </citation>
    <scope>NUCLEOTIDE SEQUENCE [LARGE SCALE GENOMIC DNA]</scope>
    <source>
        <strain evidence="2 3">ARSEF 977</strain>
    </source>
</reference>
<evidence type="ECO:0000313" key="2">
    <source>
        <dbReference type="EMBL" id="KID89822.1"/>
    </source>
</evidence>
<proteinExistence type="predicted"/>